<dbReference type="SUPFAM" id="SSF56024">
    <property type="entry name" value="Phospholipase D/nuclease"/>
    <property type="match status" value="2"/>
</dbReference>
<gene>
    <name evidence="7" type="ORF">SAMN05421759_1056</name>
</gene>
<dbReference type="Pfam" id="PF13091">
    <property type="entry name" value="PLDc_2"/>
    <property type="match status" value="2"/>
</dbReference>
<accession>A0A1N7MMP2</accession>
<dbReference type="GO" id="GO:0005576">
    <property type="term" value="C:extracellular region"/>
    <property type="evidence" value="ECO:0007669"/>
    <property type="project" value="UniProtKB-SubCell"/>
</dbReference>
<evidence type="ECO:0000256" key="4">
    <source>
        <dbReference type="ARBA" id="ARBA00022525"/>
    </source>
</evidence>
<dbReference type="CDD" id="cd09113">
    <property type="entry name" value="PLDc_ymdC_like_2"/>
    <property type="match status" value="1"/>
</dbReference>
<dbReference type="AlphaFoldDB" id="A0A1N7MMP2"/>
<comment type="function">
    <text evidence="1">Could be a virulence factor.</text>
</comment>
<keyword evidence="4" id="KW-0964">Secreted</keyword>
<name>A0A1N7MMP2_9RHOB</name>
<keyword evidence="8" id="KW-1185">Reference proteome</keyword>
<dbReference type="InterPro" id="IPR001736">
    <property type="entry name" value="PLipase_D/transphosphatidylase"/>
</dbReference>
<comment type="subcellular location">
    <subcellularLocation>
        <location evidence="2">Secreted</location>
    </subcellularLocation>
</comment>
<dbReference type="GO" id="GO:0030572">
    <property type="term" value="F:phosphatidyltransferase activity"/>
    <property type="evidence" value="ECO:0007669"/>
    <property type="project" value="UniProtKB-ARBA"/>
</dbReference>
<proteinExistence type="predicted"/>
<dbReference type="Proteomes" id="UP000186684">
    <property type="component" value="Unassembled WGS sequence"/>
</dbReference>
<dbReference type="SMART" id="SM00155">
    <property type="entry name" value="PLDc"/>
    <property type="match status" value="2"/>
</dbReference>
<organism evidence="7 8">
    <name type="scientific">Roseivivax lentus</name>
    <dbReference type="NCBI Taxonomy" id="633194"/>
    <lineage>
        <taxon>Bacteria</taxon>
        <taxon>Pseudomonadati</taxon>
        <taxon>Pseudomonadota</taxon>
        <taxon>Alphaproteobacteria</taxon>
        <taxon>Rhodobacterales</taxon>
        <taxon>Roseobacteraceae</taxon>
        <taxon>Roseivivax</taxon>
    </lineage>
</organism>
<sequence length="471" mass="51973">MFLGDLMARGIRENGSDMTGIHPLARGDDALTSRLALINAAQVSIDAQYYIWHDDVSGMILLDALHRAARRGVRVRLLVDDNGVPGMDAYLAALSAVDGFEVRLFNPSTVRSPKLLGYAFDFFRMNRRMHNKSMIADGAFSIIGGRNIGDEYFRVGEDIFYLDMDAIATGAVVPETADIFDQYWNAPSVFEIGQIVDGEGDLAAFDERVRVITATSAAKDVFEGAQDSLARIEQWAANLEWTRVQVVADDPIKGQGIASADQLMISRLSNILGDINTRLDLASAYFVPGQKGTAFFTDLRDQEVEVQILTNALDTTDVFLVHSGYTRYRRELLESGISLFELKSRGESPERNLQVLPLGLSGASLHAKTFSIDQERVFIGSFNFDPRSALLNCEMGFLIDSPAIAEKVSTAFDGPLATVSYQPGLTPEGKMIWREPLSDDRIEVYQEEPGANWSTQIALAIIGLLPIEWLL</sequence>
<dbReference type="Gene3D" id="3.30.870.10">
    <property type="entry name" value="Endonuclease Chain A"/>
    <property type="match status" value="2"/>
</dbReference>
<dbReference type="GO" id="GO:0032049">
    <property type="term" value="P:cardiolipin biosynthetic process"/>
    <property type="evidence" value="ECO:0007669"/>
    <property type="project" value="UniProtKB-ARBA"/>
</dbReference>
<evidence type="ECO:0000313" key="7">
    <source>
        <dbReference type="EMBL" id="SIS87300.1"/>
    </source>
</evidence>
<evidence type="ECO:0000259" key="6">
    <source>
        <dbReference type="PROSITE" id="PS50035"/>
    </source>
</evidence>
<feature type="domain" description="PLD phosphodiesterase" evidence="6">
    <location>
        <begin position="361"/>
        <end position="388"/>
    </location>
</feature>
<dbReference type="InterPro" id="IPR025202">
    <property type="entry name" value="PLD-like_dom"/>
</dbReference>
<feature type="domain" description="PLD phosphodiesterase" evidence="6">
    <location>
        <begin position="125"/>
        <end position="152"/>
    </location>
</feature>
<dbReference type="PROSITE" id="PS50035">
    <property type="entry name" value="PLD"/>
    <property type="match status" value="2"/>
</dbReference>
<evidence type="ECO:0000256" key="1">
    <source>
        <dbReference type="ARBA" id="ARBA00003145"/>
    </source>
</evidence>
<evidence type="ECO:0000313" key="8">
    <source>
        <dbReference type="Proteomes" id="UP000186684"/>
    </source>
</evidence>
<evidence type="ECO:0000256" key="3">
    <source>
        <dbReference type="ARBA" id="ARBA00018392"/>
    </source>
</evidence>
<protein>
    <recommendedName>
        <fullName evidence="3">Phospholipase D</fullName>
    </recommendedName>
    <alternativeName>
        <fullName evidence="5">Choline phosphatase</fullName>
    </alternativeName>
</protein>
<dbReference type="EMBL" id="FTOQ01000005">
    <property type="protein sequence ID" value="SIS87300.1"/>
    <property type="molecule type" value="Genomic_DNA"/>
</dbReference>
<dbReference type="STRING" id="633194.SAMN05421759_1056"/>
<evidence type="ECO:0000256" key="5">
    <source>
        <dbReference type="ARBA" id="ARBA00029594"/>
    </source>
</evidence>
<dbReference type="PANTHER" id="PTHR21248:SF12">
    <property type="entry name" value="CARDIOLIPIN SYNTHASE C"/>
    <property type="match status" value="1"/>
</dbReference>
<reference evidence="8" key="1">
    <citation type="submission" date="2017-01" db="EMBL/GenBank/DDBJ databases">
        <authorList>
            <person name="Varghese N."/>
            <person name="Submissions S."/>
        </authorList>
    </citation>
    <scope>NUCLEOTIDE SEQUENCE [LARGE SCALE GENOMIC DNA]</scope>
    <source>
        <strain evidence="8">DSM 29430</strain>
    </source>
</reference>
<dbReference type="PANTHER" id="PTHR21248">
    <property type="entry name" value="CARDIOLIPIN SYNTHASE"/>
    <property type="match status" value="1"/>
</dbReference>
<dbReference type="CDD" id="cd09111">
    <property type="entry name" value="PLDc_ymdC_like_1"/>
    <property type="match status" value="1"/>
</dbReference>
<evidence type="ECO:0000256" key="2">
    <source>
        <dbReference type="ARBA" id="ARBA00004613"/>
    </source>
</evidence>